<dbReference type="KEGG" id="vg:18505980"/>
<name>W8EH95_9CAUD</name>
<keyword evidence="2" id="KW-1185">Reference proteome</keyword>
<dbReference type="RefSeq" id="YP_009009488.1">
    <property type="nucleotide sequence ID" value="NC_023602.1"/>
</dbReference>
<evidence type="ECO:0000313" key="2">
    <source>
        <dbReference type="Proteomes" id="UP000201080"/>
    </source>
</evidence>
<protein>
    <recommendedName>
        <fullName evidence="3">Head-to-tail connector protein</fullName>
    </recommendedName>
</protein>
<accession>W8EH95</accession>
<evidence type="ECO:0000313" key="1">
    <source>
        <dbReference type="EMBL" id="AHJ86295.1"/>
    </source>
</evidence>
<evidence type="ECO:0008006" key="3">
    <source>
        <dbReference type="Google" id="ProtNLM"/>
    </source>
</evidence>
<proteinExistence type="predicted"/>
<dbReference type="EMBL" id="KJ028219">
    <property type="protein sequence ID" value="AHJ86295.1"/>
    <property type="molecule type" value="Genomic_DNA"/>
</dbReference>
<sequence>MAPKRGFVLNRRNIGRILKEDAGIGAALDAIAEPVAASAGGTVDKYVTDRQARAVVVSAEEQAINGAATKALGETGRTLT</sequence>
<gene>
    <name evidence="1" type="ORF">32HC_17</name>
</gene>
<organism evidence="1 2">
    <name type="scientific">Mycobacterium phage 32HC</name>
    <dbReference type="NCBI Taxonomy" id="1445729"/>
    <lineage>
        <taxon>Viruses</taxon>
        <taxon>Duplodnaviria</taxon>
        <taxon>Heunggongvirae</taxon>
        <taxon>Uroviricota</taxon>
        <taxon>Caudoviricetes</taxon>
        <taxon>Trigintaduovirus</taxon>
        <taxon>Trigintaduovirus 32HC</taxon>
    </lineage>
</organism>
<reference evidence="1 2" key="1">
    <citation type="journal article" date="2014" name="Genome Announc.">
        <title>Complete genome sequences of nine mycobacteriophages.</title>
        <authorList>
            <person name="Franceschelli J.J."/>
            <person name="Suarez C.A."/>
            <person name="Teran L."/>
            <person name="Raya R.R."/>
            <person name="Morbidoni H.R."/>
        </authorList>
    </citation>
    <scope>NUCLEOTIDE SEQUENCE [LARGE SCALE GENOMIC DNA]</scope>
</reference>
<dbReference type="Proteomes" id="UP000201080">
    <property type="component" value="Segment"/>
</dbReference>